<organism evidence="1 2">
    <name type="scientific">Bacillus cereus (strain 03BB102)</name>
    <dbReference type="NCBI Taxonomy" id="572264"/>
    <lineage>
        <taxon>Bacteria</taxon>
        <taxon>Bacillati</taxon>
        <taxon>Bacillota</taxon>
        <taxon>Bacilli</taxon>
        <taxon>Bacillales</taxon>
        <taxon>Bacillaceae</taxon>
        <taxon>Bacillus</taxon>
        <taxon>Bacillus cereus group</taxon>
    </lineage>
</organism>
<dbReference type="AlphaFoldDB" id="A0A125YA61"/>
<evidence type="ECO:0000313" key="1">
    <source>
        <dbReference type="EMBL" id="ACO25801.1"/>
    </source>
</evidence>
<dbReference type="PATRIC" id="fig|572264.18.peg.5599"/>
<keyword evidence="1" id="KW-0614">Plasmid</keyword>
<dbReference type="RefSeq" id="WP_001027453.1">
    <property type="nucleotide sequence ID" value="NC_012473.1"/>
</dbReference>
<dbReference type="EMBL" id="CP001406">
    <property type="protein sequence ID" value="ACO25801.1"/>
    <property type="molecule type" value="Genomic_DNA"/>
</dbReference>
<dbReference type="Proteomes" id="UP000002210">
    <property type="component" value="Plasmid p03BB102_179"/>
</dbReference>
<reference evidence="1 2" key="1">
    <citation type="submission" date="2009-02" db="EMBL/GenBank/DDBJ databases">
        <title>Genome sequence of Bacillus cereus 03BB102.</title>
        <authorList>
            <person name="Dodson R.J."/>
            <person name="Jackson P."/>
            <person name="Munk A.C."/>
            <person name="Brettin T."/>
            <person name="Bruce D."/>
            <person name="Detter C."/>
            <person name="Tapia R."/>
            <person name="Han C."/>
            <person name="Sutton G."/>
            <person name="Sims D."/>
        </authorList>
    </citation>
    <scope>NUCLEOTIDE SEQUENCE [LARGE SCALE GENOMIC DNA]</scope>
    <source>
        <strain evidence="1 2">03BB102</strain>
        <plasmid evidence="2">Plasmid p03BB102_179</plasmid>
    </source>
</reference>
<protein>
    <submittedName>
        <fullName evidence="1">Uncharacterized protein</fullName>
    </submittedName>
</protein>
<sequence>MNISRLKTQQIRVNKVQEIIEFYEGFSTMLPMLYTDHLCYAEGFYEKKNEFQKDYEKYVISIVKDRKNFETNLEQVLQRIAERNVLLKEACQYIISCLTALIQPKQVNRTREMKKITKSSLLSVLNQIERTILSINVKREEFSTHLFMQTHAIRKKFLVDAYMQILSLLSVKREDYEFFFSNELNKFLSISQENSDIKIIKEHRKIKKDKMLIVEYCFFFKKYSRRYFLKEERAIANNIKD</sequence>
<evidence type="ECO:0000313" key="2">
    <source>
        <dbReference type="Proteomes" id="UP000002210"/>
    </source>
</evidence>
<dbReference type="KEGG" id="bcx:BCA_A0039"/>
<proteinExistence type="predicted"/>
<name>A0A125YA61_BACC3</name>
<gene>
    <name evidence="1" type="ordered locus">BCA_A0039</name>
</gene>
<accession>A0A125YA61</accession>
<geneLocation type="plasmid" evidence="1 2">
    <name>p03BB102_179</name>
</geneLocation>